<dbReference type="PANTHER" id="PTHR11562:SF17">
    <property type="entry name" value="RE54080P-RELATED"/>
    <property type="match status" value="1"/>
</dbReference>
<dbReference type="Proteomes" id="UP000787635">
    <property type="component" value="Unassembled WGS sequence"/>
</dbReference>
<feature type="domain" description="Cation efflux protein transmembrane" evidence="10">
    <location>
        <begin position="32"/>
        <end position="213"/>
    </location>
</feature>
<proteinExistence type="inferred from homology"/>
<dbReference type="RefSeq" id="WP_168034936.1">
    <property type="nucleotide sequence ID" value="NZ_JAAVNE010000071.1"/>
</dbReference>
<feature type="transmembrane region" description="Helical" evidence="9">
    <location>
        <begin position="125"/>
        <end position="148"/>
    </location>
</feature>
<reference evidence="12 13" key="1">
    <citation type="submission" date="2020-03" db="EMBL/GenBank/DDBJ databases">
        <title>Roseomonas selenitidurans sp. nov. isolated from urban soil.</title>
        <authorList>
            <person name="Liu H."/>
        </authorList>
    </citation>
    <scope>NUCLEOTIDE SEQUENCE [LARGE SCALE GENOMIC DNA]</scope>
    <source>
        <strain evidence="12 13">BU-1</strain>
    </source>
</reference>
<comment type="similarity">
    <text evidence="2">Belongs to the cation diffusion facilitator (CDF) transporter (TC 2.A.4) family. SLC30A subfamily.</text>
</comment>
<dbReference type="SUPFAM" id="SSF160240">
    <property type="entry name" value="Cation efflux protein cytoplasmic domain-like"/>
    <property type="match status" value="1"/>
</dbReference>
<dbReference type="EMBL" id="JAAVNE010000071">
    <property type="protein sequence ID" value="NKC34222.1"/>
    <property type="molecule type" value="Genomic_DNA"/>
</dbReference>
<comment type="subcellular location">
    <subcellularLocation>
        <location evidence="1">Membrane</location>
        <topology evidence="1">Multi-pass membrane protein</topology>
    </subcellularLocation>
</comment>
<evidence type="ECO:0000256" key="3">
    <source>
        <dbReference type="ARBA" id="ARBA00022448"/>
    </source>
</evidence>
<feature type="transmembrane region" description="Helical" evidence="9">
    <location>
        <begin position="192"/>
        <end position="209"/>
    </location>
</feature>
<evidence type="ECO:0000313" key="12">
    <source>
        <dbReference type="EMBL" id="NKC34222.1"/>
    </source>
</evidence>
<protein>
    <submittedName>
        <fullName evidence="12">Cation transporter</fullName>
    </submittedName>
</protein>
<evidence type="ECO:0000259" key="11">
    <source>
        <dbReference type="Pfam" id="PF16916"/>
    </source>
</evidence>
<feature type="transmembrane region" description="Helical" evidence="9">
    <location>
        <begin position="61"/>
        <end position="77"/>
    </location>
</feature>
<evidence type="ECO:0000256" key="4">
    <source>
        <dbReference type="ARBA" id="ARBA00022692"/>
    </source>
</evidence>
<feature type="transmembrane region" description="Helical" evidence="9">
    <location>
        <begin position="89"/>
        <end position="113"/>
    </location>
</feature>
<evidence type="ECO:0000256" key="7">
    <source>
        <dbReference type="ARBA" id="ARBA00023065"/>
    </source>
</evidence>
<gene>
    <name evidence="12" type="ORF">HEQ75_25425</name>
</gene>
<keyword evidence="6 9" id="KW-1133">Transmembrane helix</keyword>
<organism evidence="12 13">
    <name type="scientific">Falsiroseomonas selenitidurans</name>
    <dbReference type="NCBI Taxonomy" id="2716335"/>
    <lineage>
        <taxon>Bacteria</taxon>
        <taxon>Pseudomonadati</taxon>
        <taxon>Pseudomonadota</taxon>
        <taxon>Alphaproteobacteria</taxon>
        <taxon>Acetobacterales</taxon>
        <taxon>Roseomonadaceae</taxon>
        <taxon>Falsiroseomonas</taxon>
    </lineage>
</organism>
<dbReference type="Gene3D" id="1.20.1510.10">
    <property type="entry name" value="Cation efflux protein transmembrane domain"/>
    <property type="match status" value="1"/>
</dbReference>
<feature type="domain" description="Cation efflux protein cytoplasmic" evidence="11">
    <location>
        <begin position="221"/>
        <end position="294"/>
    </location>
</feature>
<keyword evidence="5" id="KW-0862">Zinc</keyword>
<dbReference type="InterPro" id="IPR027470">
    <property type="entry name" value="Cation_efflux_CTD"/>
</dbReference>
<name>A0ABX1EFC2_9PROT</name>
<keyword evidence="4 9" id="KW-0812">Transmembrane</keyword>
<evidence type="ECO:0000259" key="10">
    <source>
        <dbReference type="Pfam" id="PF01545"/>
    </source>
</evidence>
<dbReference type="PANTHER" id="PTHR11562">
    <property type="entry name" value="CATION EFFLUX PROTEIN/ ZINC TRANSPORTER"/>
    <property type="match status" value="1"/>
</dbReference>
<evidence type="ECO:0000256" key="9">
    <source>
        <dbReference type="SAM" id="Phobius"/>
    </source>
</evidence>
<keyword evidence="8 9" id="KW-0472">Membrane</keyword>
<feature type="transmembrane region" description="Helical" evidence="9">
    <location>
        <begin position="160"/>
        <end position="186"/>
    </location>
</feature>
<evidence type="ECO:0000256" key="1">
    <source>
        <dbReference type="ARBA" id="ARBA00004141"/>
    </source>
</evidence>
<evidence type="ECO:0000256" key="6">
    <source>
        <dbReference type="ARBA" id="ARBA00022989"/>
    </source>
</evidence>
<dbReference type="NCBIfam" id="TIGR01297">
    <property type="entry name" value="CDF"/>
    <property type="match status" value="1"/>
</dbReference>
<evidence type="ECO:0000313" key="13">
    <source>
        <dbReference type="Proteomes" id="UP000787635"/>
    </source>
</evidence>
<dbReference type="InterPro" id="IPR036837">
    <property type="entry name" value="Cation_efflux_CTD_sf"/>
</dbReference>
<comment type="caution">
    <text evidence="12">The sequence shown here is derived from an EMBL/GenBank/DDBJ whole genome shotgun (WGS) entry which is preliminary data.</text>
</comment>
<keyword evidence="13" id="KW-1185">Reference proteome</keyword>
<dbReference type="InterPro" id="IPR027469">
    <property type="entry name" value="Cation_efflux_TMD_sf"/>
</dbReference>
<dbReference type="SUPFAM" id="SSF161111">
    <property type="entry name" value="Cation efflux protein transmembrane domain-like"/>
    <property type="match status" value="1"/>
</dbReference>
<keyword evidence="5" id="KW-0864">Zinc transport</keyword>
<evidence type="ECO:0000256" key="2">
    <source>
        <dbReference type="ARBA" id="ARBA00008873"/>
    </source>
</evidence>
<evidence type="ECO:0000256" key="8">
    <source>
        <dbReference type="ARBA" id="ARBA00023136"/>
    </source>
</evidence>
<dbReference type="Pfam" id="PF16916">
    <property type="entry name" value="ZT_dimer"/>
    <property type="match status" value="1"/>
</dbReference>
<keyword evidence="7" id="KW-0406">Ion transport</keyword>
<dbReference type="InterPro" id="IPR050681">
    <property type="entry name" value="CDF/SLC30A"/>
</dbReference>
<dbReference type="InterPro" id="IPR058533">
    <property type="entry name" value="Cation_efflux_TM"/>
</dbReference>
<evidence type="ECO:0000256" key="5">
    <source>
        <dbReference type="ARBA" id="ARBA00022906"/>
    </source>
</evidence>
<accession>A0ABX1EFC2</accession>
<dbReference type="InterPro" id="IPR002524">
    <property type="entry name" value="Cation_efflux"/>
</dbReference>
<keyword evidence="3" id="KW-0813">Transport</keyword>
<sequence length="306" mass="31192">MPHDHHDHPHGHHHHAPSPGATLDSAFRWGVGLNLGYTLAEAMAGFWFGSLALLADAAHNLTDVAGLLIAWVAVVAARRPPNARHTYGLGRGTILAALANALAILIGVGAVVWEAVGRLSAPPEVPGLPVLLVAAVGIGINLGTALLFRGHGHDLNARGAWLHMATDAAVSLGVVVSAAIILATGWQVADPLAALLVSVAIAWAAAPLLRDALHLAMDGVPRGVDASAVRAFLAAQPGVAAVHDLHIRAPSTTVVELTAHLVMPGGHPGDAFLDRLAAALAAQHGIGRATLQIELGDGPACRLAAA</sequence>
<dbReference type="Pfam" id="PF01545">
    <property type="entry name" value="Cation_efflux"/>
    <property type="match status" value="1"/>
</dbReference>